<dbReference type="GO" id="GO:0005737">
    <property type="term" value="C:cytoplasm"/>
    <property type="evidence" value="ECO:0007669"/>
    <property type="project" value="TreeGrafter"/>
</dbReference>
<feature type="compositionally biased region" description="Basic and acidic residues" evidence="4">
    <location>
        <begin position="1025"/>
        <end position="1037"/>
    </location>
</feature>
<feature type="domain" description="Carrier" evidence="5">
    <location>
        <begin position="1037"/>
        <end position="1112"/>
    </location>
</feature>
<dbReference type="Gene3D" id="3.30.559.10">
    <property type="entry name" value="Chloramphenicol acetyltransferase-like domain"/>
    <property type="match status" value="1"/>
</dbReference>
<dbReference type="InterPro" id="IPR036736">
    <property type="entry name" value="ACP-like_sf"/>
</dbReference>
<dbReference type="InterPro" id="IPR010080">
    <property type="entry name" value="Thioester_reductase-like_dom"/>
</dbReference>
<protein>
    <submittedName>
        <fullName evidence="6">Nonribosomal peptide synthase</fullName>
    </submittedName>
</protein>
<dbReference type="Gene3D" id="2.30.38.10">
    <property type="entry name" value="Luciferase, Domain 3"/>
    <property type="match status" value="1"/>
</dbReference>
<dbReference type="Pfam" id="PF13193">
    <property type="entry name" value="AMP-binding_C"/>
    <property type="match status" value="1"/>
</dbReference>
<dbReference type="InterPro" id="IPR044894">
    <property type="entry name" value="TubC_N_sf"/>
</dbReference>
<dbReference type="Pfam" id="PF00550">
    <property type="entry name" value="PP-binding"/>
    <property type="match status" value="1"/>
</dbReference>
<dbReference type="FunFam" id="3.40.50.12780:FF:000012">
    <property type="entry name" value="Non-ribosomal peptide synthetase"/>
    <property type="match status" value="1"/>
</dbReference>
<dbReference type="PANTHER" id="PTHR45527:SF1">
    <property type="entry name" value="FATTY ACID SYNTHASE"/>
    <property type="match status" value="1"/>
</dbReference>
<dbReference type="InterPro" id="IPR025110">
    <property type="entry name" value="AMP-bd_C"/>
</dbReference>
<dbReference type="CDD" id="cd12115">
    <property type="entry name" value="A_NRPS_Sfm_like"/>
    <property type="match status" value="1"/>
</dbReference>
<dbReference type="CDD" id="cd19531">
    <property type="entry name" value="LCL_NRPS-like"/>
    <property type="match status" value="1"/>
</dbReference>
<dbReference type="Gene3D" id="3.30.300.30">
    <property type="match status" value="1"/>
</dbReference>
<dbReference type="InterPro" id="IPR041464">
    <property type="entry name" value="TubC_N"/>
</dbReference>
<dbReference type="InterPro" id="IPR020845">
    <property type="entry name" value="AMP-binding_CS"/>
</dbReference>
<keyword evidence="2" id="KW-0597">Phosphoprotein</keyword>
<reference evidence="6" key="1">
    <citation type="journal article" date="2018" name="J. Ind. Microbiol. Biotechnol.">
        <title>Genome mining reveals uncommon alkylpyrones as type III PKS products from myxobacteria.</title>
        <authorList>
            <person name="Hug J.J."/>
            <person name="Panter F."/>
            <person name="Krug D."/>
            <person name="Muller R."/>
        </authorList>
    </citation>
    <scope>NUCLEOTIDE SEQUENCE</scope>
    <source>
        <strain evidence="6">MCy10608</strain>
    </source>
</reference>
<dbReference type="GO" id="GO:0043041">
    <property type="term" value="P:amino acid activation for nonribosomal peptide biosynthetic process"/>
    <property type="evidence" value="ECO:0007669"/>
    <property type="project" value="TreeGrafter"/>
</dbReference>
<dbReference type="PROSITE" id="PS00455">
    <property type="entry name" value="AMP_BINDING"/>
    <property type="match status" value="1"/>
</dbReference>
<dbReference type="Pfam" id="PF07993">
    <property type="entry name" value="NAD_binding_4"/>
    <property type="match status" value="1"/>
</dbReference>
<dbReference type="InterPro" id="IPR000873">
    <property type="entry name" value="AMP-dep_synth/lig_dom"/>
</dbReference>
<sequence length="1515" mass="163876">MSVRELLSTLAARGVRLRVDGEKLVVDAGKAVLTPELRAELSANKGDILAFLGKHSAREVSSSAPALPLARPEVIPLSSGQERLWFLDRLSPGTAQYNVHLGLRARGALDTVALRRSLEELVRRHEVLRTRFPEVEGSPRQVIASPDAGVALTVVELPGLTEARREEEIQRRSDAVARQPFDLATGPLFRVTLVALGPDDHALFVTKHHIITDGWSLGVFVRELSALYASFVRGQTPVLPPVSMQFAESALRERAWLAGESGARERTYWKGKLQGLPPLQLPVDHAVSTSTSHRGATIPVAFSPALSEALRELAHREGCSLFMVLFAAFSALLHRYSGQLDFGVGTVIANRGNTPADLLGFIANTLALRCDFSGEPTFAQWLARARKVVLEALDHQSLPFSEVVQGVGASREGGLNPLVRACFTLENIPAPVLELPGTRWSFLNGAPDGSVEGVAKFELSLILASGDNGLGGMLEYSREVFDASTAERMVEHLQVLLEAIVARPEAPLSKLPLLSPAERGRLLTDWNGPVLDVPALCMQQLVQAQVERTPQAVAVVSGHTRLTYAELNRRANQLAHHLRRLGVQPEARVGLCVERTEDLVIGLLAILKSGGAYVPLDPAYPKERLALILEDARVPVLLTQQRLVPELPATQARVVCLDTDAPAIGAEPDTNPEQVTSPDALAYLIYTSGSTGKPKGVMIDHRNAVAFLTWALSVFSPEALAGTLASTSICFDLSVFEIFAPLCLGAKVIVAKNALEVSELPAAREVTLINTVPSAMGALLRAGAVPSSVVIVNLAGEALAGSLVDHIYQLGHVRDVFNLYGPSETTTYSTFTRVSRGQTPTIGRPVGNTQVYVLDAHREPMPVGVPGEVFIGGHGVARGYLDRPELTAERFIASPFAGGTSERLYRTGDLARWLPDGQLEYLGRMDHQVKLRGFRIELGEIGAALMEHPNVRDAVVVVRDGLGADKQLVAYVVGREQKAPEPAELRDHLKSRLPEYMVPFLFVSLEALPLTPNGKVDRAALPAPERPRSGAGKEHVAPRTPGEVSLAAIWRQVLGVEQVGVHDHFFELGGHSLLLYRVLVLARAESGADIPLRALLQAPTLEEMARTIEAAKTGSLPTHDVVAEMEADAVLDAALEPGDALPPLTGAARTLLLTGATGFLGAFLLEELCRKTEARIYCLVRSKSAQDGMHRIRKNLESYSLWSDALASRIVPLQGDIGLPLLGLSEAEFQRLAEEVDAVYHNGALVNFLYPYESMRAANVLGTREILRLAMRTRIKPLHYVSTVSVLPLGRQTPILEDEPLEGAESLVGGYAQSKWVAEKLVREASRRGLPVTLHRPGRVTGHSRTGAWNTDDLVCRTLKGCVRMGSAPRVEALLDVTPVDYVSSAIVDLSLRPASFGQTYHLVNPRFVRADEMWSHMRSFGYGLRVLPYDEWLAELGVAAPSDSELGDLLMFLQQVPPEDRSVGGPRMVVCDSGNTLKALGGTGTACPSVDASLISTYLSSLVQRGFLAAPGTR</sequence>
<dbReference type="CDD" id="cd05235">
    <property type="entry name" value="SDR_e1"/>
    <property type="match status" value="1"/>
</dbReference>
<accession>A0A3S7V0G4</accession>
<dbReference type="Gene3D" id="3.40.50.980">
    <property type="match status" value="2"/>
</dbReference>
<dbReference type="InterPro" id="IPR045851">
    <property type="entry name" value="AMP-bd_C_sf"/>
</dbReference>
<evidence type="ECO:0000256" key="3">
    <source>
        <dbReference type="ARBA" id="ARBA00022598"/>
    </source>
</evidence>
<dbReference type="InterPro" id="IPR036291">
    <property type="entry name" value="NAD(P)-bd_dom_sf"/>
</dbReference>
<dbReference type="Pfam" id="PF18563">
    <property type="entry name" value="TubC_N"/>
    <property type="match status" value="1"/>
</dbReference>
<dbReference type="EMBL" id="MH908923">
    <property type="protein sequence ID" value="AYM54496.1"/>
    <property type="molecule type" value="Genomic_DNA"/>
</dbReference>
<organism evidence="6">
    <name type="scientific">Myxococcus fulvus</name>
    <dbReference type="NCBI Taxonomy" id="33"/>
    <lineage>
        <taxon>Bacteria</taxon>
        <taxon>Pseudomonadati</taxon>
        <taxon>Myxococcota</taxon>
        <taxon>Myxococcia</taxon>
        <taxon>Myxococcales</taxon>
        <taxon>Cystobacterineae</taxon>
        <taxon>Myxococcaceae</taxon>
        <taxon>Myxococcus</taxon>
    </lineage>
</organism>
<dbReference type="FunFam" id="3.40.50.980:FF:000001">
    <property type="entry name" value="Non-ribosomal peptide synthetase"/>
    <property type="match status" value="1"/>
</dbReference>
<evidence type="ECO:0000256" key="1">
    <source>
        <dbReference type="ARBA" id="ARBA00022450"/>
    </source>
</evidence>
<evidence type="ECO:0000313" key="6">
    <source>
        <dbReference type="EMBL" id="AYM54496.1"/>
    </source>
</evidence>
<dbReference type="GO" id="GO:0044550">
    <property type="term" value="P:secondary metabolite biosynthetic process"/>
    <property type="evidence" value="ECO:0007669"/>
    <property type="project" value="UniProtKB-ARBA"/>
</dbReference>
<dbReference type="FunFam" id="1.10.1200.10:FF:000016">
    <property type="entry name" value="Non-ribosomal peptide synthase"/>
    <property type="match status" value="1"/>
</dbReference>
<dbReference type="Gene3D" id="1.10.10.1830">
    <property type="entry name" value="Non-ribosomal peptide synthase, adenylation domain"/>
    <property type="match status" value="1"/>
</dbReference>
<proteinExistence type="predicted"/>
<keyword evidence="1" id="KW-0596">Phosphopantetheine</keyword>
<dbReference type="PROSITE" id="PS50075">
    <property type="entry name" value="CARRIER"/>
    <property type="match status" value="1"/>
</dbReference>
<dbReference type="Gene3D" id="3.30.559.30">
    <property type="entry name" value="Nonribosomal peptide synthetase, condensation domain"/>
    <property type="match status" value="1"/>
</dbReference>
<dbReference type="Gene3D" id="3.40.50.720">
    <property type="entry name" value="NAD(P)-binding Rossmann-like Domain"/>
    <property type="match status" value="1"/>
</dbReference>
<dbReference type="InterPro" id="IPR013120">
    <property type="entry name" value="FAR_NAD-bd"/>
</dbReference>
<dbReference type="FunFam" id="2.30.38.10:FF:000001">
    <property type="entry name" value="Non-ribosomal peptide synthetase PvdI"/>
    <property type="match status" value="1"/>
</dbReference>
<dbReference type="SUPFAM" id="SSF56801">
    <property type="entry name" value="Acetyl-CoA synthetase-like"/>
    <property type="match status" value="1"/>
</dbReference>
<evidence type="ECO:0000259" key="5">
    <source>
        <dbReference type="PROSITE" id="PS50075"/>
    </source>
</evidence>
<dbReference type="Gene3D" id="1.10.1200.10">
    <property type="entry name" value="ACP-like"/>
    <property type="match status" value="1"/>
</dbReference>
<dbReference type="InterPro" id="IPR010071">
    <property type="entry name" value="AA_adenyl_dom"/>
</dbReference>
<keyword evidence="3" id="KW-0436">Ligase</keyword>
<dbReference type="GO" id="GO:0016874">
    <property type="term" value="F:ligase activity"/>
    <property type="evidence" value="ECO:0007669"/>
    <property type="project" value="UniProtKB-KW"/>
</dbReference>
<name>A0A3S7V0G4_MYXFU</name>
<dbReference type="GO" id="GO:0031177">
    <property type="term" value="F:phosphopantetheine binding"/>
    <property type="evidence" value="ECO:0007669"/>
    <property type="project" value="TreeGrafter"/>
</dbReference>
<dbReference type="InterPro" id="IPR001242">
    <property type="entry name" value="Condensation_dom"/>
</dbReference>
<dbReference type="NCBIfam" id="TIGR01746">
    <property type="entry name" value="Thioester-redct"/>
    <property type="match status" value="1"/>
</dbReference>
<dbReference type="SUPFAM" id="SSF52777">
    <property type="entry name" value="CoA-dependent acyltransferases"/>
    <property type="match status" value="2"/>
</dbReference>
<dbReference type="GO" id="GO:0072330">
    <property type="term" value="P:monocarboxylic acid biosynthetic process"/>
    <property type="evidence" value="ECO:0007669"/>
    <property type="project" value="UniProtKB-ARBA"/>
</dbReference>
<dbReference type="InterPro" id="IPR009081">
    <property type="entry name" value="PP-bd_ACP"/>
</dbReference>
<dbReference type="SUPFAM" id="SSF47336">
    <property type="entry name" value="ACP-like"/>
    <property type="match status" value="1"/>
</dbReference>
<dbReference type="SUPFAM" id="SSF51735">
    <property type="entry name" value="NAD(P)-binding Rossmann-fold domains"/>
    <property type="match status" value="1"/>
</dbReference>
<dbReference type="FunFam" id="3.30.300.30:FF:000010">
    <property type="entry name" value="Enterobactin synthetase component F"/>
    <property type="match status" value="1"/>
</dbReference>
<dbReference type="NCBIfam" id="TIGR01733">
    <property type="entry name" value="AA-adenyl-dom"/>
    <property type="match status" value="1"/>
</dbReference>
<evidence type="ECO:0000256" key="2">
    <source>
        <dbReference type="ARBA" id="ARBA00022553"/>
    </source>
</evidence>
<dbReference type="PANTHER" id="PTHR45527">
    <property type="entry name" value="NONRIBOSOMAL PEPTIDE SYNTHETASE"/>
    <property type="match status" value="1"/>
</dbReference>
<dbReference type="Pfam" id="PF00501">
    <property type="entry name" value="AMP-binding"/>
    <property type="match status" value="1"/>
</dbReference>
<feature type="region of interest" description="Disordered" evidence="4">
    <location>
        <begin position="1016"/>
        <end position="1038"/>
    </location>
</feature>
<dbReference type="InterPro" id="IPR023213">
    <property type="entry name" value="CAT-like_dom_sf"/>
</dbReference>
<evidence type="ECO:0000256" key="4">
    <source>
        <dbReference type="SAM" id="MobiDB-lite"/>
    </source>
</evidence>
<dbReference type="Pfam" id="PF00668">
    <property type="entry name" value="Condensation"/>
    <property type="match status" value="1"/>
</dbReference>